<sequence length="485" mass="56233">MKEKDKQQQQQTKKNNNNNNNIVVDRKRQEQQLEQYKNINSNNNDSNSNFIIILIVGVLCRIILYYNGFHHILSERNEISTPITSFKRLTEGLYLNQLGLSPYSGSAFHQPPLLLVLFKAFNDNSSFVLLRPQVLFLVISILSAILLRRIAVLVPRVLPKEMKQSISPNIVVAMFLFNPFSILSDVGMSTIAVNNLVILCALYFTLKGNLFLGVFSVAAAAYLSIYPIILIVPVAFILYRHYQVAASTSVTVFVFKLSILFLFSLVSLLYLSFCLFNSWEFINKCYGFTFLVEDLTPNIGKHRLFWYYFIEVFEHFRKFFLFIFQYNIFIYTIPLGIRLKNHPLFYFWILCAIMATFKSYPALGDTALHISLLPLLYETLKGVKYIFIIVVVGIYVTVLAPILWQMWIYQGTGNANFYYTINLVFTLAQVLLMADALSVLLRLEYLDKFNEKHKQQDEKEIIKNNNNNNDKQEKEKDDVKTLKQD</sequence>
<feature type="transmembrane region" description="Helical" evidence="10">
    <location>
        <begin position="47"/>
        <end position="66"/>
    </location>
</feature>
<feature type="transmembrane region" description="Helical" evidence="10">
    <location>
        <begin position="134"/>
        <end position="154"/>
    </location>
</feature>
<protein>
    <submittedName>
        <fullName evidence="11">GPI transamidase subunit PIG-U family protein</fullName>
    </submittedName>
</protein>
<dbReference type="AlphaFoldDB" id="F4PRB2"/>
<evidence type="ECO:0000256" key="3">
    <source>
        <dbReference type="ARBA" id="ARBA00010026"/>
    </source>
</evidence>
<evidence type="ECO:0000256" key="6">
    <source>
        <dbReference type="ARBA" id="ARBA00022824"/>
    </source>
</evidence>
<feature type="transmembrane region" description="Helical" evidence="10">
    <location>
        <begin position="210"/>
        <end position="238"/>
    </location>
</feature>
<feature type="transmembrane region" description="Helical" evidence="10">
    <location>
        <begin position="344"/>
        <end position="363"/>
    </location>
</feature>
<comment type="subcellular location">
    <subcellularLocation>
        <location evidence="1">Endoplasmic reticulum membrane</location>
        <topology evidence="1">Multi-pass membrane protein</topology>
    </subcellularLocation>
</comment>
<evidence type="ECO:0000256" key="7">
    <source>
        <dbReference type="ARBA" id="ARBA00022989"/>
    </source>
</evidence>
<dbReference type="OrthoDB" id="549017at2759"/>
<feature type="transmembrane region" description="Helical" evidence="10">
    <location>
        <begin position="416"/>
        <end position="441"/>
    </location>
</feature>
<evidence type="ECO:0000313" key="12">
    <source>
        <dbReference type="Proteomes" id="UP000007797"/>
    </source>
</evidence>
<name>F4PRB2_CACFS</name>
<keyword evidence="7 10" id="KW-1133">Transmembrane helix</keyword>
<dbReference type="GO" id="GO:0016255">
    <property type="term" value="P:attachment of GPI anchor to protein"/>
    <property type="evidence" value="ECO:0007669"/>
    <property type="project" value="InterPro"/>
</dbReference>
<keyword evidence="6" id="KW-0256">Endoplasmic reticulum</keyword>
<dbReference type="PANTHER" id="PTHR13121:SF0">
    <property type="entry name" value="PHOSPHATIDYLINOSITOL GLYCAN ANCHOR BIOSYNTHESIS CLASS U PROTEIN"/>
    <property type="match status" value="1"/>
</dbReference>
<evidence type="ECO:0000256" key="5">
    <source>
        <dbReference type="ARBA" id="ARBA00022692"/>
    </source>
</evidence>
<evidence type="ECO:0000256" key="2">
    <source>
        <dbReference type="ARBA" id="ARBA00004687"/>
    </source>
</evidence>
<dbReference type="RefSeq" id="XP_004359162.1">
    <property type="nucleotide sequence ID" value="XM_004359105.1"/>
</dbReference>
<evidence type="ECO:0000256" key="9">
    <source>
        <dbReference type="SAM" id="MobiDB-lite"/>
    </source>
</evidence>
<feature type="region of interest" description="Disordered" evidence="9">
    <location>
        <begin position="455"/>
        <end position="485"/>
    </location>
</feature>
<keyword evidence="8 10" id="KW-0472">Membrane</keyword>
<reference evidence="12" key="1">
    <citation type="journal article" date="2011" name="Genome Res.">
        <title>Phylogeny-wide analysis of social amoeba genomes highlights ancient origins for complex intercellular communication.</title>
        <authorList>
            <person name="Heidel A.J."/>
            <person name="Lawal H.M."/>
            <person name="Felder M."/>
            <person name="Schilde C."/>
            <person name="Helps N.R."/>
            <person name="Tunggal B."/>
            <person name="Rivero F."/>
            <person name="John U."/>
            <person name="Schleicher M."/>
            <person name="Eichinger L."/>
            <person name="Platzer M."/>
            <person name="Noegel A.A."/>
            <person name="Schaap P."/>
            <person name="Gloeckner G."/>
        </authorList>
    </citation>
    <scope>NUCLEOTIDE SEQUENCE [LARGE SCALE GENOMIC DNA]</scope>
    <source>
        <strain evidence="12">SH3</strain>
    </source>
</reference>
<dbReference type="PANTHER" id="PTHR13121">
    <property type="entry name" value="GPI TRANSAMIDASE COMPONENT PIG-U"/>
    <property type="match status" value="1"/>
</dbReference>
<comment type="pathway">
    <text evidence="2">Glycolipid biosynthesis; glycosylphosphatidylinositol-anchor biosynthesis.</text>
</comment>
<feature type="region of interest" description="Disordered" evidence="9">
    <location>
        <begin position="1"/>
        <end position="24"/>
    </location>
</feature>
<dbReference type="InterPro" id="IPR009600">
    <property type="entry name" value="PIG-U"/>
</dbReference>
<feature type="transmembrane region" description="Helical" evidence="10">
    <location>
        <begin position="250"/>
        <end position="273"/>
    </location>
</feature>
<dbReference type="OMA" id="ALWHLWI"/>
<dbReference type="UniPathway" id="UPA00196"/>
<evidence type="ECO:0000256" key="1">
    <source>
        <dbReference type="ARBA" id="ARBA00004477"/>
    </source>
</evidence>
<feature type="compositionally biased region" description="Low complexity" evidence="9">
    <location>
        <begin position="8"/>
        <end position="21"/>
    </location>
</feature>
<keyword evidence="5 10" id="KW-0812">Transmembrane</keyword>
<dbReference type="Proteomes" id="UP000007797">
    <property type="component" value="Unassembled WGS sequence"/>
</dbReference>
<evidence type="ECO:0000256" key="4">
    <source>
        <dbReference type="ARBA" id="ARBA00022502"/>
    </source>
</evidence>
<feature type="compositionally biased region" description="Basic and acidic residues" evidence="9">
    <location>
        <begin position="470"/>
        <end position="485"/>
    </location>
</feature>
<keyword evidence="12" id="KW-1185">Reference proteome</keyword>
<evidence type="ECO:0000256" key="10">
    <source>
        <dbReference type="SAM" id="Phobius"/>
    </source>
</evidence>
<dbReference type="GeneID" id="14873233"/>
<evidence type="ECO:0000256" key="8">
    <source>
        <dbReference type="ARBA" id="ARBA00023136"/>
    </source>
</evidence>
<proteinExistence type="inferred from homology"/>
<dbReference type="GO" id="GO:0006506">
    <property type="term" value="P:GPI anchor biosynthetic process"/>
    <property type="evidence" value="ECO:0007669"/>
    <property type="project" value="UniProtKB-UniPathway"/>
</dbReference>
<feature type="transmembrane region" description="Helical" evidence="10">
    <location>
        <begin position="383"/>
        <end position="404"/>
    </location>
</feature>
<organism evidence="11 12">
    <name type="scientific">Cavenderia fasciculata</name>
    <name type="common">Slime mold</name>
    <name type="synonym">Dictyostelium fasciculatum</name>
    <dbReference type="NCBI Taxonomy" id="261658"/>
    <lineage>
        <taxon>Eukaryota</taxon>
        <taxon>Amoebozoa</taxon>
        <taxon>Evosea</taxon>
        <taxon>Eumycetozoa</taxon>
        <taxon>Dictyostelia</taxon>
        <taxon>Acytosteliales</taxon>
        <taxon>Cavenderiaceae</taxon>
        <taxon>Cavenderia</taxon>
    </lineage>
</organism>
<gene>
    <name evidence="11" type="ORF">DFA_01193</name>
</gene>
<dbReference type="STRING" id="1054147.F4PRB2"/>
<feature type="transmembrane region" description="Helical" evidence="10">
    <location>
        <begin position="319"/>
        <end position="337"/>
    </location>
</feature>
<dbReference type="EMBL" id="GL883010">
    <property type="protein sequence ID" value="EGG21312.1"/>
    <property type="molecule type" value="Genomic_DNA"/>
</dbReference>
<evidence type="ECO:0000313" key="11">
    <source>
        <dbReference type="EMBL" id="EGG21312.1"/>
    </source>
</evidence>
<dbReference type="KEGG" id="dfa:DFA_01193"/>
<dbReference type="Pfam" id="PF06728">
    <property type="entry name" value="PIG-U"/>
    <property type="match status" value="1"/>
</dbReference>
<keyword evidence="4" id="KW-0337">GPI-anchor biosynthesis</keyword>
<feature type="transmembrane region" description="Helical" evidence="10">
    <location>
        <begin position="175"/>
        <end position="204"/>
    </location>
</feature>
<dbReference type="GO" id="GO:0042765">
    <property type="term" value="C:GPI-anchor transamidase complex"/>
    <property type="evidence" value="ECO:0007669"/>
    <property type="project" value="InterPro"/>
</dbReference>
<accession>F4PRB2</accession>
<comment type="similarity">
    <text evidence="3">Belongs to the PIGU family.</text>
</comment>